<organism evidence="2 3">
    <name type="scientific">Quercus rubra</name>
    <name type="common">Northern red oak</name>
    <name type="synonym">Quercus borealis</name>
    <dbReference type="NCBI Taxonomy" id="3512"/>
    <lineage>
        <taxon>Eukaryota</taxon>
        <taxon>Viridiplantae</taxon>
        <taxon>Streptophyta</taxon>
        <taxon>Embryophyta</taxon>
        <taxon>Tracheophyta</taxon>
        <taxon>Spermatophyta</taxon>
        <taxon>Magnoliopsida</taxon>
        <taxon>eudicotyledons</taxon>
        <taxon>Gunneridae</taxon>
        <taxon>Pentapetalae</taxon>
        <taxon>rosids</taxon>
        <taxon>fabids</taxon>
        <taxon>Fagales</taxon>
        <taxon>Fagaceae</taxon>
        <taxon>Quercus</taxon>
    </lineage>
</organism>
<comment type="caution">
    <text evidence="2">The sequence shown here is derived from an EMBL/GenBank/DDBJ whole genome shotgun (WGS) entry which is preliminary data.</text>
</comment>
<dbReference type="PANTHER" id="PTHR46038:SF37">
    <property type="entry name" value="GLYCOSYLTRANSFERASE"/>
    <property type="match status" value="1"/>
</dbReference>
<protein>
    <recommendedName>
        <fullName evidence="1">Nucleotide-diphospho-sugar transferase domain-containing protein</fullName>
    </recommendedName>
</protein>
<dbReference type="PROSITE" id="PS51257">
    <property type="entry name" value="PROKAR_LIPOPROTEIN"/>
    <property type="match status" value="1"/>
</dbReference>
<dbReference type="InterPro" id="IPR044821">
    <property type="entry name" value="At1g28695/At4g15970-like"/>
</dbReference>
<evidence type="ECO:0000259" key="1">
    <source>
        <dbReference type="Pfam" id="PF03407"/>
    </source>
</evidence>
<name>A0AAN7G627_QUERU</name>
<dbReference type="PANTHER" id="PTHR46038">
    <property type="entry name" value="EXPRESSED PROTEIN-RELATED"/>
    <property type="match status" value="1"/>
</dbReference>
<evidence type="ECO:0000313" key="3">
    <source>
        <dbReference type="Proteomes" id="UP001324115"/>
    </source>
</evidence>
<sequence length="323" mass="36405">MGGSRLIKPVVAFLIVFVACLLFYRSSISTGVTGKKWLLNFRSNSESNDFSQVLRSASTEDRTVILTILDETLASPGSVLDLFLESFRIGQKTQQFLNHIVVAAVDNQAYQYCISIHPHCFQLTSVTSKFAKRKGSTSPDHLTLKIMRLDLFLEVVKLGYNFAFTEADVMWLRNPFEHFDSVKTITLACGSNPQGGSSTMTDKGLFFMKADEISFEFLKILRFERVLFPTYLDNSICEMVSHKLKGYSVKHLDITYFGGFCEPSKNMSKVYTMQSTCCDNVKSKVHDLRLVLDDWINFTAQVSTNASMGTSPFTWRAPKKCVG</sequence>
<feature type="domain" description="Nucleotide-diphospho-sugar transferase" evidence="1">
    <location>
        <begin position="96"/>
        <end position="288"/>
    </location>
</feature>
<dbReference type="InterPro" id="IPR005069">
    <property type="entry name" value="Nucl-diP-sugar_transferase"/>
</dbReference>
<evidence type="ECO:0000313" key="2">
    <source>
        <dbReference type="EMBL" id="KAK4603316.1"/>
    </source>
</evidence>
<dbReference type="EMBL" id="JAXUIC010000002">
    <property type="protein sequence ID" value="KAK4603316.1"/>
    <property type="molecule type" value="Genomic_DNA"/>
</dbReference>
<dbReference type="Pfam" id="PF03407">
    <property type="entry name" value="Nucleotid_trans"/>
    <property type="match status" value="1"/>
</dbReference>
<accession>A0AAN7G627</accession>
<reference evidence="2 3" key="1">
    <citation type="journal article" date="2023" name="G3 (Bethesda)">
        <title>A haplotype-resolved chromosome-scale genome for Quercus rubra L. provides insights into the genetics of adaptive traits for red oak species.</title>
        <authorList>
            <person name="Kapoor B."/>
            <person name="Jenkins J."/>
            <person name="Schmutz J."/>
            <person name="Zhebentyayeva T."/>
            <person name="Kuelheim C."/>
            <person name="Coggeshall M."/>
            <person name="Heim C."/>
            <person name="Lasky J.R."/>
            <person name="Leites L."/>
            <person name="Islam-Faridi N."/>
            <person name="Romero-Severson J."/>
            <person name="DeLeo V.L."/>
            <person name="Lucas S.M."/>
            <person name="Lazic D."/>
            <person name="Gailing O."/>
            <person name="Carlson J."/>
            <person name="Staton M."/>
        </authorList>
    </citation>
    <scope>NUCLEOTIDE SEQUENCE [LARGE SCALE GENOMIC DNA]</scope>
    <source>
        <strain evidence="2">Pseudo-F2</strain>
    </source>
</reference>
<keyword evidence="3" id="KW-1185">Reference proteome</keyword>
<gene>
    <name evidence="2" type="ORF">RGQ29_012021</name>
</gene>
<proteinExistence type="predicted"/>
<dbReference type="Proteomes" id="UP001324115">
    <property type="component" value="Unassembled WGS sequence"/>
</dbReference>
<dbReference type="AlphaFoldDB" id="A0AAN7G627"/>